<dbReference type="Gene3D" id="1.10.1740.10">
    <property type="match status" value="1"/>
</dbReference>
<dbReference type="Gene3D" id="1.10.10.10">
    <property type="entry name" value="Winged helix-like DNA-binding domain superfamily/Winged helix DNA-binding domain"/>
    <property type="match status" value="1"/>
</dbReference>
<dbReference type="RefSeq" id="WP_190605380.1">
    <property type="nucleotide sequence ID" value="NZ_CP021056.1"/>
</dbReference>
<dbReference type="PANTHER" id="PTHR43133:SF8">
    <property type="entry name" value="RNA POLYMERASE SIGMA FACTOR HI_1459-RELATED"/>
    <property type="match status" value="1"/>
</dbReference>
<evidence type="ECO:0000313" key="9">
    <source>
        <dbReference type="Proteomes" id="UP000683511"/>
    </source>
</evidence>
<dbReference type="SUPFAM" id="SSF88659">
    <property type="entry name" value="Sigma3 and sigma4 domains of RNA polymerase sigma factors"/>
    <property type="match status" value="1"/>
</dbReference>
<evidence type="ECO:0000259" key="6">
    <source>
        <dbReference type="Pfam" id="PF04542"/>
    </source>
</evidence>
<organism evidence="8 9">
    <name type="scientific">Richelia sinica FACHB-800</name>
    <dbReference type="NCBI Taxonomy" id="1357546"/>
    <lineage>
        <taxon>Bacteria</taxon>
        <taxon>Bacillati</taxon>
        <taxon>Cyanobacteriota</taxon>
        <taxon>Cyanophyceae</taxon>
        <taxon>Nostocales</taxon>
        <taxon>Nostocaceae</taxon>
        <taxon>Richelia</taxon>
    </lineage>
</organism>
<keyword evidence="2" id="KW-0805">Transcription regulation</keyword>
<dbReference type="InterPro" id="IPR007627">
    <property type="entry name" value="RNA_pol_sigma70_r2"/>
</dbReference>
<dbReference type="GO" id="GO:0006352">
    <property type="term" value="P:DNA-templated transcription initiation"/>
    <property type="evidence" value="ECO:0007669"/>
    <property type="project" value="InterPro"/>
</dbReference>
<gene>
    <name evidence="8" type="ORF">B6N60_05267</name>
</gene>
<evidence type="ECO:0000256" key="3">
    <source>
        <dbReference type="ARBA" id="ARBA00023082"/>
    </source>
</evidence>
<dbReference type="Pfam" id="PF08281">
    <property type="entry name" value="Sigma70_r4_2"/>
    <property type="match status" value="1"/>
</dbReference>
<evidence type="ECO:0000256" key="2">
    <source>
        <dbReference type="ARBA" id="ARBA00023015"/>
    </source>
</evidence>
<dbReference type="SUPFAM" id="SSF88946">
    <property type="entry name" value="Sigma2 domain of RNA polymerase sigma factors"/>
    <property type="match status" value="1"/>
</dbReference>
<dbReference type="KEGG" id="rsin:B6N60_05267"/>
<keyword evidence="3" id="KW-0731">Sigma factor</keyword>
<dbReference type="InterPro" id="IPR013325">
    <property type="entry name" value="RNA_pol_sigma_r2"/>
</dbReference>
<comment type="similarity">
    <text evidence="1">Belongs to the sigma-70 factor family. ECF subfamily.</text>
</comment>
<dbReference type="Proteomes" id="UP000683511">
    <property type="component" value="Chromosome"/>
</dbReference>
<dbReference type="NCBIfam" id="TIGR02937">
    <property type="entry name" value="sigma70-ECF"/>
    <property type="match status" value="1"/>
</dbReference>
<dbReference type="InterPro" id="IPR014284">
    <property type="entry name" value="RNA_pol_sigma-70_dom"/>
</dbReference>
<dbReference type="InterPro" id="IPR039425">
    <property type="entry name" value="RNA_pol_sigma-70-like"/>
</dbReference>
<dbReference type="GO" id="GO:0003677">
    <property type="term" value="F:DNA binding"/>
    <property type="evidence" value="ECO:0007669"/>
    <property type="project" value="UniProtKB-KW"/>
</dbReference>
<dbReference type="Pfam" id="PF04542">
    <property type="entry name" value="Sigma70_r2"/>
    <property type="match status" value="1"/>
</dbReference>
<accession>A0A975Y7P2</accession>
<name>A0A975Y7P2_9NOST</name>
<sequence length="249" mass="28877">MFHSQASVTSKLCDRPDHVGSVFWHLWHQNQDYLYYCCLKWMNGNSADAEDALSMAMIKAWEKVQHYGEDITNFKAWLTRLTHNLCVDIHRERNRSAKRVEDIEVYTSQEEQGKVFQLDTPGNALERDEKKIVIQEAIANLPNRLRETFILHFYHELSYQEIAERQDISYPNVCKRISQARAILRDQLEAYFLGENSQDGQAGKSKTVPLEFKTNKGEAIAFNPTVEQKQRFSRSKSMKIVQLVGTTAS</sequence>
<dbReference type="EMBL" id="CP021056">
    <property type="protein sequence ID" value="QXE26534.1"/>
    <property type="molecule type" value="Genomic_DNA"/>
</dbReference>
<protein>
    <submittedName>
        <fullName evidence="8">RNA polymerase sigma factor</fullName>
    </submittedName>
</protein>
<evidence type="ECO:0000256" key="1">
    <source>
        <dbReference type="ARBA" id="ARBA00010641"/>
    </source>
</evidence>
<evidence type="ECO:0000313" key="8">
    <source>
        <dbReference type="EMBL" id="QXE26534.1"/>
    </source>
</evidence>
<dbReference type="InterPro" id="IPR013249">
    <property type="entry name" value="RNA_pol_sigma70_r4_t2"/>
</dbReference>
<feature type="domain" description="RNA polymerase sigma-70 region 2" evidence="6">
    <location>
        <begin position="26"/>
        <end position="95"/>
    </location>
</feature>
<dbReference type="PANTHER" id="PTHR43133">
    <property type="entry name" value="RNA POLYMERASE ECF-TYPE SIGMA FACTO"/>
    <property type="match status" value="1"/>
</dbReference>
<keyword evidence="4" id="KW-0238">DNA-binding</keyword>
<dbReference type="InterPro" id="IPR036388">
    <property type="entry name" value="WH-like_DNA-bd_sf"/>
</dbReference>
<evidence type="ECO:0000256" key="5">
    <source>
        <dbReference type="ARBA" id="ARBA00023163"/>
    </source>
</evidence>
<keyword evidence="5" id="KW-0804">Transcription</keyword>
<dbReference type="AlphaFoldDB" id="A0A975Y7P2"/>
<feature type="domain" description="RNA polymerase sigma factor 70 region 4 type 2" evidence="7">
    <location>
        <begin position="134"/>
        <end position="182"/>
    </location>
</feature>
<evidence type="ECO:0000259" key="7">
    <source>
        <dbReference type="Pfam" id="PF08281"/>
    </source>
</evidence>
<keyword evidence="9" id="KW-1185">Reference proteome</keyword>
<evidence type="ECO:0000256" key="4">
    <source>
        <dbReference type="ARBA" id="ARBA00023125"/>
    </source>
</evidence>
<dbReference type="GO" id="GO:0016987">
    <property type="term" value="F:sigma factor activity"/>
    <property type="evidence" value="ECO:0007669"/>
    <property type="project" value="UniProtKB-KW"/>
</dbReference>
<dbReference type="CDD" id="cd06171">
    <property type="entry name" value="Sigma70_r4"/>
    <property type="match status" value="1"/>
</dbReference>
<proteinExistence type="inferred from homology"/>
<dbReference type="InterPro" id="IPR013324">
    <property type="entry name" value="RNA_pol_sigma_r3/r4-like"/>
</dbReference>
<reference evidence="8" key="1">
    <citation type="submission" date="2017-04" db="EMBL/GenBank/DDBJ databases">
        <title>Genome deletions in a multicellular cyanobacterial endosymbiont for morphological adaptation in marine diatoms.</title>
        <authorList>
            <person name="Wang Y."/>
            <person name="Gao H."/>
            <person name="Li R."/>
            <person name="Xu X."/>
        </authorList>
    </citation>
    <scope>NUCLEOTIDE SEQUENCE</scope>
    <source>
        <strain evidence="8">FACHB 800</strain>
    </source>
</reference>